<dbReference type="eggNOG" id="COG1067">
    <property type="taxonomic scope" value="Bacteria"/>
</dbReference>
<feature type="active site" evidence="5">
    <location>
        <position position="449"/>
    </location>
</feature>
<dbReference type="RefSeq" id="WP_013625638.1">
    <property type="nucleotide sequence ID" value="NC_015172.1"/>
</dbReference>
<reference evidence="10" key="2">
    <citation type="submission" date="2011-02" db="EMBL/GenBank/DDBJ databases">
        <title>The complete genome of Syntrophobotulus glycolicus DSM 8271.</title>
        <authorList>
            <person name="Lucas S."/>
            <person name="Copeland A."/>
            <person name="Lapidus A."/>
            <person name="Bruce D."/>
            <person name="Goodwin L."/>
            <person name="Pitluck S."/>
            <person name="Kyrpides N."/>
            <person name="Mavromatis K."/>
            <person name="Pagani I."/>
            <person name="Ivanova N."/>
            <person name="Mikhailova N."/>
            <person name="Chertkov O."/>
            <person name="Held B."/>
            <person name="Detter J.C."/>
            <person name="Tapia R."/>
            <person name="Han C."/>
            <person name="Land M."/>
            <person name="Hauser L."/>
            <person name="Markowitz V."/>
            <person name="Cheng J.-F."/>
            <person name="Hugenholtz P."/>
            <person name="Woyke T."/>
            <person name="Wu D."/>
            <person name="Spring S."/>
            <person name="Schroeder M."/>
            <person name="Brambilla E."/>
            <person name="Klenk H.-P."/>
            <person name="Eisen J.A."/>
        </authorList>
    </citation>
    <scope>NUCLEOTIDE SEQUENCE [LARGE SCALE GENOMIC DNA]</scope>
    <source>
        <strain evidence="10">DSM 8271 / FlGlyR</strain>
    </source>
</reference>
<dbReference type="GO" id="GO:0006508">
    <property type="term" value="P:proteolysis"/>
    <property type="evidence" value="ECO:0007669"/>
    <property type="project" value="UniProtKB-KW"/>
</dbReference>
<dbReference type="EC" id="3.4.21.53" evidence="5"/>
<evidence type="ECO:0000256" key="6">
    <source>
        <dbReference type="SAM" id="Coils"/>
    </source>
</evidence>
<dbReference type="HOGENOM" id="CLU_020014_0_0_9"/>
<comment type="catalytic activity">
    <reaction evidence="5">
        <text>Hydrolysis of proteins in presence of ATP.</text>
        <dbReference type="EC" id="3.4.21.53"/>
    </reaction>
</comment>
<dbReference type="InterPro" id="IPR008268">
    <property type="entry name" value="Peptidase_S16_AS"/>
</dbReference>
<dbReference type="SMART" id="SM00382">
    <property type="entry name" value="AAA"/>
    <property type="match status" value="1"/>
</dbReference>
<dbReference type="Pfam" id="PF05362">
    <property type="entry name" value="Lon_C"/>
    <property type="match status" value="1"/>
</dbReference>
<keyword evidence="10" id="KW-1185">Reference proteome</keyword>
<dbReference type="PRINTS" id="PR00830">
    <property type="entry name" value="ENDOLAPTASE"/>
</dbReference>
<dbReference type="eggNOG" id="COG1474">
    <property type="taxonomic scope" value="Bacteria"/>
</dbReference>
<dbReference type="InterPro" id="IPR027065">
    <property type="entry name" value="Lon_Prtase"/>
</dbReference>
<dbReference type="NCBIfam" id="TIGR02902">
    <property type="entry name" value="spore_lonB"/>
    <property type="match status" value="1"/>
</dbReference>
<dbReference type="STRING" id="645991.Sgly_2488"/>
<reference evidence="9 10" key="1">
    <citation type="journal article" date="2011" name="Stand. Genomic Sci.">
        <title>Complete genome sequence of Syntrophobotulus glycolicus type strain (FlGlyR).</title>
        <authorList>
            <person name="Han C."/>
            <person name="Mwirichia R."/>
            <person name="Chertkov O."/>
            <person name="Held B."/>
            <person name="Lapidus A."/>
            <person name="Nolan M."/>
            <person name="Lucas S."/>
            <person name="Hammon N."/>
            <person name="Deshpande S."/>
            <person name="Cheng J.F."/>
            <person name="Tapia R."/>
            <person name="Goodwin L."/>
            <person name="Pitluck S."/>
            <person name="Huntemann M."/>
            <person name="Liolios K."/>
            <person name="Ivanova N."/>
            <person name="Pagani I."/>
            <person name="Mavromatis K."/>
            <person name="Ovchinikova G."/>
            <person name="Pati A."/>
            <person name="Chen A."/>
            <person name="Palaniappan K."/>
            <person name="Land M."/>
            <person name="Hauser L."/>
            <person name="Brambilla E.M."/>
            <person name="Rohde M."/>
            <person name="Spring S."/>
            <person name="Sikorski J."/>
            <person name="Goker M."/>
            <person name="Woyke T."/>
            <person name="Bristow J."/>
            <person name="Eisen J.A."/>
            <person name="Markowitz V."/>
            <person name="Hugenholtz P."/>
            <person name="Kyrpides N.C."/>
            <person name="Klenk H.P."/>
            <person name="Detter J.C."/>
        </authorList>
    </citation>
    <scope>NUCLEOTIDE SEQUENCE [LARGE SCALE GENOMIC DNA]</scope>
    <source>
        <strain evidence="10">DSM 8271 / FlGlyR</strain>
    </source>
</reference>
<accession>F0SVY9</accession>
<keyword evidence="3 5" id="KW-0720">Serine protease</keyword>
<dbReference type="AlphaFoldDB" id="F0SVY9"/>
<dbReference type="CDD" id="cd00009">
    <property type="entry name" value="AAA"/>
    <property type="match status" value="1"/>
</dbReference>
<dbReference type="InterPro" id="IPR014251">
    <property type="entry name" value="Spore_LonB"/>
</dbReference>
<dbReference type="SUPFAM" id="SSF54211">
    <property type="entry name" value="Ribosomal protein S5 domain 2-like"/>
    <property type="match status" value="1"/>
</dbReference>
<dbReference type="Proteomes" id="UP000007488">
    <property type="component" value="Chromosome"/>
</dbReference>
<evidence type="ECO:0000256" key="7">
    <source>
        <dbReference type="SAM" id="Phobius"/>
    </source>
</evidence>
<feature type="coiled-coil region" evidence="6">
    <location>
        <begin position="27"/>
        <end position="54"/>
    </location>
</feature>
<evidence type="ECO:0000256" key="4">
    <source>
        <dbReference type="ARBA" id="ARBA00026070"/>
    </source>
</evidence>
<dbReference type="Gene3D" id="3.40.50.300">
    <property type="entry name" value="P-loop containing nucleotide triphosphate hydrolases"/>
    <property type="match status" value="1"/>
</dbReference>
<evidence type="ECO:0000256" key="5">
    <source>
        <dbReference type="PROSITE-ProRule" id="PRU01122"/>
    </source>
</evidence>
<dbReference type="Gene3D" id="3.30.230.10">
    <property type="match status" value="1"/>
</dbReference>
<comment type="similarity">
    <text evidence="5">Belongs to the peptidase S16 family.</text>
</comment>
<keyword evidence="7" id="KW-0472">Membrane</keyword>
<dbReference type="GO" id="GO:0005524">
    <property type="term" value="F:ATP binding"/>
    <property type="evidence" value="ECO:0007669"/>
    <property type="project" value="InterPro"/>
</dbReference>
<feature type="domain" description="Lon proteolytic" evidence="8">
    <location>
        <begin position="350"/>
        <end position="540"/>
    </location>
</feature>
<gene>
    <name evidence="9" type="ordered locus">Sgly_2488</name>
</gene>
<comment type="subunit">
    <text evidence="4">Homohexamer. Organized in a ring with a central cavity.</text>
</comment>
<evidence type="ECO:0000313" key="10">
    <source>
        <dbReference type="Proteomes" id="UP000007488"/>
    </source>
</evidence>
<evidence type="ECO:0000313" key="9">
    <source>
        <dbReference type="EMBL" id="ADY56773.1"/>
    </source>
</evidence>
<sequence length="569" mass="61763">MNELAMLMMVVQFIFIIIVGAYFWFALKQQQGNKVSLEKEARKQRERLIKLRKISLSVPLSEKTRPGDLREIIGQKEGVKALKAAICGANPQHVLIYGPPGVGKTAVARLVLEEAKKSNLSPFAPDAKYIELDGATARFDERGIADPLIGSVHDPIYQGAGAMGVAGIPQPKMGAVSKAHGGVLFIDEIGELHSIQINKLLKVLEDRKVMLESSYYSSEDNNIPAHIHDIFQNGLPADFRLIGATTKSPAEIPPAIRSRCIEIFFRNLLPEEIGIVASKAAAKIEMRISDEALDIIQKYANNGREAVNIVQLAAGVAGNEGLNCLDRRIIEWVVTTGQYVPRLEKKIPDSPQVGVVNGLAVYGSNTGTLLELEVTAYAASSGKGDLFVTGIVEEEEQGSREGRKVRRKSMARSSVENAMTVLRKEFGVEPRNFDIHVNFPGGTPIDGPSAGVAMAAAVYSAITKLKADNTCAVTGELSIRGKVMPVGGVSAKIEAAIQAGCKRIFIPRENWQMKFEDMEDGVEVIPVDSLTEVLTAVLIPNTRVETVEVNLAEKNTSLHNLLKGIKMPV</sequence>
<dbReference type="SUPFAM" id="SSF52540">
    <property type="entry name" value="P-loop containing nucleoside triphosphate hydrolases"/>
    <property type="match status" value="1"/>
</dbReference>
<dbReference type="GO" id="GO:0004252">
    <property type="term" value="F:serine-type endopeptidase activity"/>
    <property type="evidence" value="ECO:0007669"/>
    <property type="project" value="UniProtKB-UniRule"/>
</dbReference>
<evidence type="ECO:0000259" key="8">
    <source>
        <dbReference type="PROSITE" id="PS51786"/>
    </source>
</evidence>
<dbReference type="KEGG" id="sgy:Sgly_2488"/>
<evidence type="ECO:0000256" key="2">
    <source>
        <dbReference type="ARBA" id="ARBA00022801"/>
    </source>
</evidence>
<dbReference type="InterPro" id="IPR020568">
    <property type="entry name" value="Ribosomal_Su5_D2-typ_SF"/>
</dbReference>
<feature type="transmembrane region" description="Helical" evidence="7">
    <location>
        <begin position="6"/>
        <end position="27"/>
    </location>
</feature>
<dbReference type="InterPro" id="IPR014721">
    <property type="entry name" value="Ribsml_uS5_D2-typ_fold_subgr"/>
</dbReference>
<keyword evidence="2 5" id="KW-0378">Hydrolase</keyword>
<dbReference type="InterPro" id="IPR003593">
    <property type="entry name" value="AAA+_ATPase"/>
</dbReference>
<keyword evidence="7" id="KW-1133">Transmembrane helix</keyword>
<organism evidence="9 10">
    <name type="scientific">Syntrophobotulus glycolicus (strain DSM 8271 / FlGlyR)</name>
    <dbReference type="NCBI Taxonomy" id="645991"/>
    <lineage>
        <taxon>Bacteria</taxon>
        <taxon>Bacillati</taxon>
        <taxon>Bacillota</taxon>
        <taxon>Clostridia</taxon>
        <taxon>Eubacteriales</taxon>
        <taxon>Desulfitobacteriaceae</taxon>
        <taxon>Syntrophobotulus</taxon>
    </lineage>
</organism>
<dbReference type="InterPro" id="IPR027417">
    <property type="entry name" value="P-loop_NTPase"/>
</dbReference>
<evidence type="ECO:0000256" key="1">
    <source>
        <dbReference type="ARBA" id="ARBA00022670"/>
    </source>
</evidence>
<feature type="active site" evidence="5">
    <location>
        <position position="492"/>
    </location>
</feature>
<proteinExistence type="inferred from homology"/>
<keyword evidence="6" id="KW-0175">Coiled coil</keyword>
<name>F0SVY9_SYNGF</name>
<dbReference type="OrthoDB" id="2318150at2"/>
<dbReference type="PANTHER" id="PTHR10046">
    <property type="entry name" value="ATP DEPENDENT LON PROTEASE FAMILY MEMBER"/>
    <property type="match status" value="1"/>
</dbReference>
<dbReference type="InterPro" id="IPR008269">
    <property type="entry name" value="Lon_proteolytic"/>
</dbReference>
<dbReference type="PROSITE" id="PS01046">
    <property type="entry name" value="LON_SER"/>
    <property type="match status" value="1"/>
</dbReference>
<keyword evidence="7" id="KW-0812">Transmembrane</keyword>
<dbReference type="GO" id="GO:0004176">
    <property type="term" value="F:ATP-dependent peptidase activity"/>
    <property type="evidence" value="ECO:0007669"/>
    <property type="project" value="UniProtKB-UniRule"/>
</dbReference>
<evidence type="ECO:0000256" key="3">
    <source>
        <dbReference type="ARBA" id="ARBA00022825"/>
    </source>
</evidence>
<dbReference type="InterPro" id="IPR000523">
    <property type="entry name" value="Mg_chelatse_chII-like_cat_dom"/>
</dbReference>
<keyword evidence="1 5" id="KW-0645">Protease</keyword>
<dbReference type="GO" id="GO:0030163">
    <property type="term" value="P:protein catabolic process"/>
    <property type="evidence" value="ECO:0007669"/>
    <property type="project" value="InterPro"/>
</dbReference>
<protein>
    <recommendedName>
        <fullName evidence="5">endopeptidase La</fullName>
        <ecNumber evidence="5">3.4.21.53</ecNumber>
    </recommendedName>
</protein>
<dbReference type="PROSITE" id="PS51786">
    <property type="entry name" value="LON_PROTEOLYTIC"/>
    <property type="match status" value="1"/>
</dbReference>
<dbReference type="EMBL" id="CP002547">
    <property type="protein sequence ID" value="ADY56773.1"/>
    <property type="molecule type" value="Genomic_DNA"/>
</dbReference>
<dbReference type="Pfam" id="PF01078">
    <property type="entry name" value="Mg_chelatase"/>
    <property type="match status" value="1"/>
</dbReference>